<accession>A0A1D6FKX0</accession>
<sequence>MDRYLRVERPRNESTIEENGIRITAQGLIRNYASYATSLLQVLGLVLAIAVVSCGHCKHLAPIYEKLASVFKQDDGVVIANLDADKHTDLAEKYGVSGFPTLKFFPKGNKVGEDYDGGRDLDDFVKFINEKCGTSRDPKGHLTSEVGLVPSLNPLVMEFLNAADDKRKEVLSKIEEDVAKLSGSAAKYFLPPSPTLCLQATRLI</sequence>
<dbReference type="InParanoid" id="A0A1D6FKX0"/>
<evidence type="ECO:0000313" key="1">
    <source>
        <dbReference type="EMBL" id="AQK92345.1"/>
    </source>
</evidence>
<dbReference type="STRING" id="4577.A0A1D6FKX0"/>
<dbReference type="ExpressionAtlas" id="A0A1D6FKX0">
    <property type="expression patterns" value="baseline and differential"/>
</dbReference>
<name>A0A1D6FKX0_MAIZE</name>
<dbReference type="InterPro" id="IPR051063">
    <property type="entry name" value="PDI"/>
</dbReference>
<dbReference type="PROSITE" id="PS51352">
    <property type="entry name" value="THIOREDOXIN_2"/>
    <property type="match status" value="1"/>
</dbReference>
<gene>
    <name evidence="1" type="ORF">ZEAMMB73_Zm00001d009651</name>
</gene>
<dbReference type="EMBL" id="CM000784">
    <property type="protein sequence ID" value="AQK92345.1"/>
    <property type="molecule type" value="Genomic_DNA"/>
</dbReference>
<dbReference type="SUPFAM" id="SSF47933">
    <property type="entry name" value="ERP29 C domain-like"/>
    <property type="match status" value="1"/>
</dbReference>
<proteinExistence type="predicted"/>
<dbReference type="SUPFAM" id="SSF52833">
    <property type="entry name" value="Thioredoxin-like"/>
    <property type="match status" value="1"/>
</dbReference>
<dbReference type="PANTHER" id="PTHR45672:SF11">
    <property type="entry name" value="PROTEIN DISULFIDE-ISOMERASE C17H9.14C"/>
    <property type="match status" value="1"/>
</dbReference>
<dbReference type="InterPro" id="IPR036249">
    <property type="entry name" value="Thioredoxin-like_sf"/>
</dbReference>
<dbReference type="AlphaFoldDB" id="A0A1D6FKX0"/>
<dbReference type="Pfam" id="PF00085">
    <property type="entry name" value="Thioredoxin"/>
    <property type="match status" value="1"/>
</dbReference>
<dbReference type="Gene3D" id="3.40.30.10">
    <property type="entry name" value="Glutaredoxin"/>
    <property type="match status" value="1"/>
</dbReference>
<organism evidence="1">
    <name type="scientific">Zea mays</name>
    <name type="common">Maize</name>
    <dbReference type="NCBI Taxonomy" id="4577"/>
    <lineage>
        <taxon>Eukaryota</taxon>
        <taxon>Viridiplantae</taxon>
        <taxon>Streptophyta</taxon>
        <taxon>Embryophyta</taxon>
        <taxon>Tracheophyta</taxon>
        <taxon>Spermatophyta</taxon>
        <taxon>Magnoliopsida</taxon>
        <taxon>Liliopsida</taxon>
        <taxon>Poales</taxon>
        <taxon>Poaceae</taxon>
        <taxon>PACMAD clade</taxon>
        <taxon>Panicoideae</taxon>
        <taxon>Andropogonodae</taxon>
        <taxon>Andropogoneae</taxon>
        <taxon>Tripsacinae</taxon>
        <taxon>Zea</taxon>
    </lineage>
</organism>
<dbReference type="SMR" id="A0A1D6FKX0"/>
<protein>
    <submittedName>
        <fullName evidence="1">Putative thioredoxin superfamily protein</fullName>
    </submittedName>
</protein>
<dbReference type="PANTHER" id="PTHR45672">
    <property type="entry name" value="PROTEIN DISULFIDE-ISOMERASE C17H9.14C-RELATED"/>
    <property type="match status" value="1"/>
</dbReference>
<dbReference type="InterPro" id="IPR013766">
    <property type="entry name" value="Thioredoxin_domain"/>
</dbReference>
<dbReference type="InterPro" id="IPR036356">
    <property type="entry name" value="ERp29_C_sf"/>
</dbReference>
<reference evidence="1" key="1">
    <citation type="submission" date="2015-12" db="EMBL/GenBank/DDBJ databases">
        <title>Update maize B73 reference genome by single molecule sequencing technologies.</title>
        <authorList>
            <consortium name="Maize Genome Sequencing Project"/>
            <person name="Ware D."/>
        </authorList>
    </citation>
    <scope>NUCLEOTIDE SEQUENCE</scope>
    <source>
        <tissue evidence="1">Seedling</tissue>
    </source>
</reference>